<reference evidence="6 7" key="1">
    <citation type="journal article" date="2004" name="Nat. Biotechnol.">
        <title>The genome sequence of the anaerobic, sulfate-reducing bacterium Desulfovibrio vulgaris Hildenborough.</title>
        <authorList>
            <person name="Heidelberg J.F."/>
            <person name="Seshadri R."/>
            <person name="Haveman S.A."/>
            <person name="Hemme C.L."/>
            <person name="Paulsen I.T."/>
            <person name="Kolonay J.F."/>
            <person name="Eisen J.A."/>
            <person name="Ward N."/>
            <person name="Methe B."/>
            <person name="Brinkac L.M."/>
            <person name="Daugherty S.C."/>
            <person name="Deboy R.T."/>
            <person name="Dodson R.J."/>
            <person name="Durkin A.S."/>
            <person name="Madupu R."/>
            <person name="Nelson W.C."/>
            <person name="Sullivan S.A."/>
            <person name="Fouts D."/>
            <person name="Haft D.H."/>
            <person name="Selengut J."/>
            <person name="Peterson J.D."/>
            <person name="Davidsen T.M."/>
            <person name="Zafar N."/>
            <person name="Zhou L."/>
            <person name="Radune D."/>
            <person name="Dimitrov G."/>
            <person name="Hance M."/>
            <person name="Tran K."/>
            <person name="Khouri H."/>
            <person name="Gill J."/>
            <person name="Utterback T.R."/>
            <person name="Feldblyum T.V."/>
            <person name="Wall J.D."/>
            <person name="Voordouw G."/>
            <person name="Fraser C.M."/>
        </authorList>
    </citation>
    <scope>NUCLEOTIDE SEQUENCE [LARGE SCALE GENOMIC DNA]</scope>
    <source>
        <strain evidence="7">ATCC 29579 / DSM 644 / NCIMB 8303 / VKM B-1760 / Hildenborough</strain>
        <plasmid evidence="7">pDV</plasmid>
    </source>
</reference>
<dbReference type="PATRIC" id="fig|882.5.peg.3081"/>
<protein>
    <submittedName>
        <fullName evidence="6">DNA-binding protein HU, putative</fullName>
    </submittedName>
</protein>
<evidence type="ECO:0000313" key="6">
    <source>
        <dbReference type="EMBL" id="AAS94444.1"/>
    </source>
</evidence>
<gene>
    <name evidence="6" type="ordered locus">DVUA0004</name>
</gene>
<evidence type="ECO:0000256" key="2">
    <source>
        <dbReference type="ARBA" id="ARBA00023067"/>
    </source>
</evidence>
<dbReference type="PANTHER" id="PTHR33175:SF3">
    <property type="entry name" value="DNA-BINDING PROTEIN HU-BETA"/>
    <property type="match status" value="1"/>
</dbReference>
<geneLocation type="plasmid" evidence="6 7">
    <name>pDV</name>
</geneLocation>
<dbReference type="Pfam" id="PF00216">
    <property type="entry name" value="Bac_DNA_binding"/>
    <property type="match status" value="1"/>
</dbReference>
<sequence length="117" mass="12691">MEKTSKPQLVAYLRERAHLTEEQALMTLKALYLFSLEHLEKGVGVVLPDIGQIKPSMGKGGVGRNFRTGEATVIEPKLKLTFSASKALKEPLDAAQRKAAKQRDAKSQDGATGDGRA</sequence>
<keyword evidence="2" id="KW-0226">DNA condensation</keyword>
<evidence type="ECO:0000256" key="3">
    <source>
        <dbReference type="ARBA" id="ARBA00023125"/>
    </source>
</evidence>
<dbReference type="RefSeq" id="WP_011176582.1">
    <property type="nucleotide sequence ID" value="NC_005863.1"/>
</dbReference>
<dbReference type="Proteomes" id="UP000002194">
    <property type="component" value="Plasmid pDV"/>
</dbReference>
<feature type="region of interest" description="Disordered" evidence="5">
    <location>
        <begin position="92"/>
        <end position="117"/>
    </location>
</feature>
<dbReference type="PANTHER" id="PTHR33175">
    <property type="entry name" value="DNA-BINDING PROTEIN HU"/>
    <property type="match status" value="1"/>
</dbReference>
<dbReference type="HOGENOM" id="CLU_2081040_0_0_7"/>
<accession>Q72WT5</accession>
<dbReference type="GO" id="GO:0030527">
    <property type="term" value="F:structural constituent of chromatin"/>
    <property type="evidence" value="ECO:0007669"/>
    <property type="project" value="InterPro"/>
</dbReference>
<dbReference type="AlphaFoldDB" id="Q72WT5"/>
<dbReference type="EnsemblBacteria" id="AAS94444">
    <property type="protein sequence ID" value="AAS94444"/>
    <property type="gene ID" value="DVUA0004"/>
</dbReference>
<evidence type="ECO:0000256" key="1">
    <source>
        <dbReference type="ARBA" id="ARBA00010529"/>
    </source>
</evidence>
<evidence type="ECO:0000256" key="4">
    <source>
        <dbReference type="RuleBase" id="RU003939"/>
    </source>
</evidence>
<proteinExistence type="inferred from homology"/>
<keyword evidence="6" id="KW-0614">Plasmid</keyword>
<keyword evidence="7" id="KW-1185">Reference proteome</keyword>
<evidence type="ECO:0000313" key="7">
    <source>
        <dbReference type="Proteomes" id="UP000002194"/>
    </source>
</evidence>
<keyword evidence="3 6" id="KW-0238">DNA-binding</keyword>
<dbReference type="EMBL" id="AE017286">
    <property type="protein sequence ID" value="AAS94444.1"/>
    <property type="molecule type" value="Genomic_DNA"/>
</dbReference>
<dbReference type="CDD" id="cd00591">
    <property type="entry name" value="HU_IHF"/>
    <property type="match status" value="1"/>
</dbReference>
<evidence type="ECO:0000256" key="5">
    <source>
        <dbReference type="SAM" id="MobiDB-lite"/>
    </source>
</evidence>
<dbReference type="InterPro" id="IPR000119">
    <property type="entry name" value="Hist_DNA-bd"/>
</dbReference>
<dbReference type="SMART" id="SM00411">
    <property type="entry name" value="BHL"/>
    <property type="match status" value="1"/>
</dbReference>
<dbReference type="Gene3D" id="4.10.520.10">
    <property type="entry name" value="IHF-like DNA-binding proteins"/>
    <property type="match status" value="1"/>
</dbReference>
<organism evidence="6 7">
    <name type="scientific">Nitratidesulfovibrio vulgaris (strain ATCC 29579 / DSM 644 / CCUG 34227 / NCIMB 8303 / VKM B-1760 / Hildenborough)</name>
    <name type="common">Desulfovibrio vulgaris</name>
    <dbReference type="NCBI Taxonomy" id="882"/>
    <lineage>
        <taxon>Bacteria</taxon>
        <taxon>Pseudomonadati</taxon>
        <taxon>Thermodesulfobacteriota</taxon>
        <taxon>Desulfovibrionia</taxon>
        <taxon>Desulfovibrionales</taxon>
        <taxon>Desulfovibrionaceae</taxon>
        <taxon>Nitratidesulfovibrio</taxon>
    </lineage>
</organism>
<dbReference type="GO" id="GO:0030261">
    <property type="term" value="P:chromosome condensation"/>
    <property type="evidence" value="ECO:0007669"/>
    <property type="project" value="UniProtKB-KW"/>
</dbReference>
<name>Q72WT5_NITV2</name>
<dbReference type="InterPro" id="IPR010992">
    <property type="entry name" value="IHF-like_DNA-bd_dom_sf"/>
</dbReference>
<dbReference type="GO" id="GO:0003677">
    <property type="term" value="F:DNA binding"/>
    <property type="evidence" value="ECO:0007669"/>
    <property type="project" value="UniProtKB-KW"/>
</dbReference>
<feature type="compositionally biased region" description="Basic and acidic residues" evidence="5">
    <location>
        <begin position="92"/>
        <end position="107"/>
    </location>
</feature>
<dbReference type="SUPFAM" id="SSF47729">
    <property type="entry name" value="IHF-like DNA-binding proteins"/>
    <property type="match status" value="1"/>
</dbReference>
<comment type="similarity">
    <text evidence="1 4">Belongs to the bacterial histone-like protein family.</text>
</comment>
<dbReference type="KEGG" id="dvu:DVUA0004"/>